<keyword evidence="3" id="KW-1185">Reference proteome</keyword>
<evidence type="ECO:0000313" key="3">
    <source>
        <dbReference type="Proteomes" id="UP000478052"/>
    </source>
</evidence>
<feature type="region of interest" description="Disordered" evidence="1">
    <location>
        <begin position="31"/>
        <end position="62"/>
    </location>
</feature>
<comment type="caution">
    <text evidence="2">The sequence shown here is derived from an EMBL/GenBank/DDBJ whole genome shotgun (WGS) entry which is preliminary data.</text>
</comment>
<feature type="non-terminal residue" evidence="2">
    <location>
        <position position="1"/>
    </location>
</feature>
<reference evidence="2 3" key="1">
    <citation type="submission" date="2019-08" db="EMBL/GenBank/DDBJ databases">
        <title>Whole genome of Aphis craccivora.</title>
        <authorList>
            <person name="Voronova N.V."/>
            <person name="Shulinski R.S."/>
            <person name="Bandarenka Y.V."/>
            <person name="Zhorov D.G."/>
            <person name="Warner D."/>
        </authorList>
    </citation>
    <scope>NUCLEOTIDE SEQUENCE [LARGE SCALE GENOMIC DNA]</scope>
    <source>
        <strain evidence="2">180601</strain>
        <tissue evidence="2">Whole Body</tissue>
    </source>
</reference>
<dbReference type="Proteomes" id="UP000478052">
    <property type="component" value="Unassembled WGS sequence"/>
</dbReference>
<evidence type="ECO:0000313" key="2">
    <source>
        <dbReference type="EMBL" id="KAF0713026.1"/>
    </source>
</evidence>
<proteinExistence type="predicted"/>
<feature type="compositionally biased region" description="Basic and acidic residues" evidence="1">
    <location>
        <begin position="40"/>
        <end position="62"/>
    </location>
</feature>
<dbReference type="OrthoDB" id="6598190at2759"/>
<organism evidence="2 3">
    <name type="scientific">Aphis craccivora</name>
    <name type="common">Cowpea aphid</name>
    <dbReference type="NCBI Taxonomy" id="307492"/>
    <lineage>
        <taxon>Eukaryota</taxon>
        <taxon>Metazoa</taxon>
        <taxon>Ecdysozoa</taxon>
        <taxon>Arthropoda</taxon>
        <taxon>Hexapoda</taxon>
        <taxon>Insecta</taxon>
        <taxon>Pterygota</taxon>
        <taxon>Neoptera</taxon>
        <taxon>Paraneoptera</taxon>
        <taxon>Hemiptera</taxon>
        <taxon>Sternorrhyncha</taxon>
        <taxon>Aphidomorpha</taxon>
        <taxon>Aphidoidea</taxon>
        <taxon>Aphididae</taxon>
        <taxon>Aphidini</taxon>
        <taxon>Aphis</taxon>
        <taxon>Aphis</taxon>
    </lineage>
</organism>
<name>A0A6G0VX41_APHCR</name>
<evidence type="ECO:0000256" key="1">
    <source>
        <dbReference type="SAM" id="MobiDB-lite"/>
    </source>
</evidence>
<protein>
    <submittedName>
        <fullName evidence="2">Uncharacterized protein</fullName>
    </submittedName>
</protein>
<gene>
    <name evidence="2" type="ORF">FWK35_00039365</name>
</gene>
<dbReference type="AlphaFoldDB" id="A0A6G0VX41"/>
<dbReference type="EMBL" id="VUJU01010784">
    <property type="protein sequence ID" value="KAF0713026.1"/>
    <property type="molecule type" value="Genomic_DNA"/>
</dbReference>
<accession>A0A6G0VX41</accession>
<sequence>RAPVENPENQSNEDDQVFPLFSSCPCIKKNIKSPNNQADKTNKSETLLKEPLETSDIEKKNI</sequence>